<name>A0AA39CXI6_9EURO</name>
<dbReference type="Gene3D" id="3.30.9.10">
    <property type="entry name" value="D-Amino Acid Oxidase, subunit A, domain 2"/>
    <property type="match status" value="1"/>
</dbReference>
<reference evidence="6" key="1">
    <citation type="submission" date="2022-10" db="EMBL/GenBank/DDBJ databases">
        <title>Culturing micro-colonial fungi from biological soil crusts in the Mojave desert and describing Neophaeococcomyces mojavensis, and introducing the new genera and species Taxawa tesnikishii.</title>
        <authorList>
            <person name="Kurbessoian T."/>
            <person name="Stajich J.E."/>
        </authorList>
    </citation>
    <scope>NUCLEOTIDE SEQUENCE</scope>
    <source>
        <strain evidence="6">TK_35</strain>
    </source>
</reference>
<evidence type="ECO:0000256" key="1">
    <source>
        <dbReference type="ARBA" id="ARBA00001974"/>
    </source>
</evidence>
<dbReference type="AlphaFoldDB" id="A0AA39CXI6"/>
<organism evidence="6 7">
    <name type="scientific">Knufia peltigerae</name>
    <dbReference type="NCBI Taxonomy" id="1002370"/>
    <lineage>
        <taxon>Eukaryota</taxon>
        <taxon>Fungi</taxon>
        <taxon>Dikarya</taxon>
        <taxon>Ascomycota</taxon>
        <taxon>Pezizomycotina</taxon>
        <taxon>Eurotiomycetes</taxon>
        <taxon>Chaetothyriomycetidae</taxon>
        <taxon>Chaetothyriales</taxon>
        <taxon>Trichomeriaceae</taxon>
        <taxon>Knufia</taxon>
    </lineage>
</organism>
<evidence type="ECO:0000259" key="5">
    <source>
        <dbReference type="Pfam" id="PF01494"/>
    </source>
</evidence>
<evidence type="ECO:0000256" key="2">
    <source>
        <dbReference type="ARBA" id="ARBA00022630"/>
    </source>
</evidence>
<dbReference type="SUPFAM" id="SSF51905">
    <property type="entry name" value="FAD/NAD(P)-binding domain"/>
    <property type="match status" value="1"/>
</dbReference>
<dbReference type="InterPro" id="IPR050641">
    <property type="entry name" value="RIFMO-like"/>
</dbReference>
<dbReference type="InterPro" id="IPR036188">
    <property type="entry name" value="FAD/NAD-bd_sf"/>
</dbReference>
<protein>
    <recommendedName>
        <fullName evidence="5">FAD-binding domain-containing protein</fullName>
    </recommendedName>
</protein>
<evidence type="ECO:0000313" key="6">
    <source>
        <dbReference type="EMBL" id="KAJ9632592.1"/>
    </source>
</evidence>
<dbReference type="InterPro" id="IPR002938">
    <property type="entry name" value="FAD-bd"/>
</dbReference>
<feature type="domain" description="FAD-binding" evidence="5">
    <location>
        <begin position="23"/>
        <end position="385"/>
    </location>
</feature>
<keyword evidence="7" id="KW-1185">Reference proteome</keyword>
<gene>
    <name evidence="6" type="ORF">H2204_007896</name>
</gene>
<dbReference type="Pfam" id="PF01494">
    <property type="entry name" value="FAD_binding_3"/>
    <property type="match status" value="1"/>
</dbReference>
<accession>A0AA39CXI6</accession>
<evidence type="ECO:0000256" key="3">
    <source>
        <dbReference type="ARBA" id="ARBA00022827"/>
    </source>
</evidence>
<keyword evidence="2" id="KW-0285">Flavoprotein</keyword>
<evidence type="ECO:0000313" key="7">
    <source>
        <dbReference type="Proteomes" id="UP001172681"/>
    </source>
</evidence>
<comment type="cofactor">
    <cofactor evidence="1">
        <name>FAD</name>
        <dbReference type="ChEBI" id="CHEBI:57692"/>
    </cofactor>
</comment>
<dbReference type="GO" id="GO:0016709">
    <property type="term" value="F:oxidoreductase activity, acting on paired donors, with incorporation or reduction of molecular oxygen, NAD(P)H as one donor, and incorporation of one atom of oxygen"/>
    <property type="evidence" value="ECO:0007669"/>
    <property type="project" value="UniProtKB-ARBA"/>
</dbReference>
<dbReference type="PANTHER" id="PTHR43004">
    <property type="entry name" value="TRK SYSTEM POTASSIUM UPTAKE PROTEIN"/>
    <property type="match status" value="1"/>
</dbReference>
<dbReference type="Gene3D" id="3.50.50.60">
    <property type="entry name" value="FAD/NAD(P)-binding domain"/>
    <property type="match status" value="1"/>
</dbReference>
<dbReference type="Proteomes" id="UP001172681">
    <property type="component" value="Unassembled WGS sequence"/>
</dbReference>
<evidence type="ECO:0000256" key="4">
    <source>
        <dbReference type="ARBA" id="ARBA00023002"/>
    </source>
</evidence>
<proteinExistence type="predicted"/>
<dbReference type="PRINTS" id="PR00420">
    <property type="entry name" value="RNGMNOXGNASE"/>
</dbReference>
<comment type="caution">
    <text evidence="6">The sequence shown here is derived from an EMBL/GenBank/DDBJ whole genome shotgun (WGS) entry which is preliminary data.</text>
</comment>
<dbReference type="EMBL" id="JAPDRN010000055">
    <property type="protein sequence ID" value="KAJ9632592.1"/>
    <property type="molecule type" value="Genomic_DNA"/>
</dbReference>
<keyword evidence="3" id="KW-0274">FAD</keyword>
<keyword evidence="4" id="KW-0560">Oxidoreductase</keyword>
<dbReference type="PANTHER" id="PTHR43004:SF19">
    <property type="entry name" value="BINDING MONOOXYGENASE, PUTATIVE (JCVI)-RELATED"/>
    <property type="match status" value="1"/>
</dbReference>
<sequence length="447" mass="49908">MVKSSNDAAVNGTGDQPDHSAQDVLIVGGGPVGCLTAFILGRAGINVTIIEKLPTTSDSPRACGYYGASQFMLNELGLYDLIRKEGFMTHGLCWRKKPTDDGKGGKAPGEMLAIQPLTSPDDTEFKVGAGLLNLPQADLNKLFLREAIKTGHVDIEFSTELVSITENIENGVRVVVRNNQRQAEREMRATYLVGADGARSSTRKALGLPFPGHTWPERLISTNVLVKNEYNPAWQTFYVLDRVHYTISTPLQDPVIGKTTLWRYTIAADPEDDRPDEDLLTDENIMRHYENVMPGPRPLQVQIQQRASYRIHQRLAPTMRRGNCLLAGDAAHANNPYGALGLNTGMLDADALAEALIMVLKENHPTTVLDIYSDERRKVFQFFVDPTSTQNKLRVHSNDADTAAQDDWFFRMMNDPSKLTLKQVQEMAKPYNEDWRTNIRQIVADKQ</sequence>
<dbReference type="GO" id="GO:0071949">
    <property type="term" value="F:FAD binding"/>
    <property type="evidence" value="ECO:0007669"/>
    <property type="project" value="InterPro"/>
</dbReference>